<dbReference type="PROSITE" id="PS00714">
    <property type="entry name" value="NA_DICARBOXYL_SYMP_2"/>
    <property type="match status" value="1"/>
</dbReference>
<evidence type="ECO:0000256" key="6">
    <source>
        <dbReference type="ARBA" id="ARBA00022989"/>
    </source>
</evidence>
<feature type="transmembrane region" description="Helical" evidence="8">
    <location>
        <begin position="291"/>
        <end position="322"/>
    </location>
</feature>
<dbReference type="PANTHER" id="PTHR42865:SF1">
    <property type="entry name" value="AEROBIC C4-DICARBOXYLATE TRANSPORT PROTEIN"/>
    <property type="match status" value="1"/>
</dbReference>
<dbReference type="Pfam" id="PF00375">
    <property type="entry name" value="SDF"/>
    <property type="match status" value="1"/>
</dbReference>
<keyword evidence="6 8" id="KW-1133">Transmembrane helix</keyword>
<keyword evidence="2" id="KW-0813">Transport</keyword>
<sequence>MKKLFTNLTFWVLTAITAGALLGHFVPDVAVKMQPIGTGFIDIVKLFINPIIFLTISLGISGMNDLKKVGRVGGKAILYFEIVTTLALILGVIVAHVIRPGEGIVTSAASTQNIDSYTQRAQDFSWLHFLKENITIQVLLFSILFGIVLSKIPSSKKIIDVLRSISKYVFKALHFVMIFAPVGAFGGMAFTIGKYGIDTLVPLAKLMATVYTTMGLFICVVLYLIMRWYKVNLWKFLKYIREELLIVLGTSSSEAGLPSLMEKLERMGCSKPVVGLVVPAGYSFNLDGTTIYLSMAVIFLAQAFGIELTLSQMFSIIGVLFITSKGAAGVTGSGFVVLASTLSAVKIIPVEGLALLLGVDRFMSEARALTNFIGNGVATVWLANNEKEFDRAKMHEAFGHVSYTENIIADNLGQPNPEQGSKKQNA</sequence>
<evidence type="ECO:0000256" key="3">
    <source>
        <dbReference type="ARBA" id="ARBA00022475"/>
    </source>
</evidence>
<dbReference type="RefSeq" id="WP_254167754.1">
    <property type="nucleotide sequence ID" value="NZ_JAHESF010000028.1"/>
</dbReference>
<dbReference type="GO" id="GO:0070778">
    <property type="term" value="P:L-aspartate transmembrane transport"/>
    <property type="evidence" value="ECO:0007669"/>
    <property type="project" value="TreeGrafter"/>
</dbReference>
<comment type="caution">
    <text evidence="9">The sequence shown here is derived from an EMBL/GenBank/DDBJ whole genome shotgun (WGS) entry which is preliminary data.</text>
</comment>
<evidence type="ECO:0000313" key="9">
    <source>
        <dbReference type="EMBL" id="MBT1699658.1"/>
    </source>
</evidence>
<comment type="subcellular location">
    <subcellularLocation>
        <location evidence="1">Cell membrane</location>
        <topology evidence="1">Multi-pass membrane protein</topology>
    </subcellularLocation>
</comment>
<dbReference type="AlphaFoldDB" id="A0AAP2DQU5"/>
<reference evidence="9 10" key="1">
    <citation type="submission" date="2021-05" db="EMBL/GenBank/DDBJ databases">
        <title>A Polyphasic approach of four new species of the genus Ohtaekwangia: Ohtaekwangia histidinii sp. nov., Ohtaekwangia cretensis sp. nov., Ohtaekwangia indiensis sp. nov., Ohtaekwangia reichenbachii sp. nov. from diverse environment.</title>
        <authorList>
            <person name="Octaviana S."/>
        </authorList>
    </citation>
    <scope>NUCLEOTIDE SEQUENCE [LARGE SCALE GENOMIC DNA]</scope>
    <source>
        <strain evidence="9 10">PWU4</strain>
    </source>
</reference>
<dbReference type="GO" id="GO:0015366">
    <property type="term" value="F:malate:proton symporter activity"/>
    <property type="evidence" value="ECO:0007669"/>
    <property type="project" value="TreeGrafter"/>
</dbReference>
<keyword evidence="5" id="KW-0769">Symport</keyword>
<dbReference type="GO" id="GO:0015141">
    <property type="term" value="F:succinate transmembrane transporter activity"/>
    <property type="evidence" value="ECO:0007669"/>
    <property type="project" value="TreeGrafter"/>
</dbReference>
<accession>A0AAP2DQU5</accession>
<dbReference type="PRINTS" id="PR00173">
    <property type="entry name" value="EDTRNSPORT"/>
</dbReference>
<gene>
    <name evidence="9" type="primary">dctA</name>
    <name evidence="9" type="ORF">KK083_22415</name>
</gene>
<dbReference type="InterPro" id="IPR018107">
    <property type="entry name" value="Na-dicarboxylate_symporter_CS"/>
</dbReference>
<feature type="transmembrane region" description="Helical" evidence="8">
    <location>
        <begin position="134"/>
        <end position="152"/>
    </location>
</feature>
<keyword evidence="7 8" id="KW-0472">Membrane</keyword>
<keyword evidence="3" id="KW-1003">Cell membrane</keyword>
<organism evidence="9 10">
    <name type="scientific">Chryseosolibacter histidini</name>
    <dbReference type="NCBI Taxonomy" id="2782349"/>
    <lineage>
        <taxon>Bacteria</taxon>
        <taxon>Pseudomonadati</taxon>
        <taxon>Bacteroidota</taxon>
        <taxon>Cytophagia</taxon>
        <taxon>Cytophagales</taxon>
        <taxon>Chryseotaleaceae</taxon>
        <taxon>Chryseosolibacter</taxon>
    </lineage>
</organism>
<keyword evidence="10" id="KW-1185">Reference proteome</keyword>
<feature type="transmembrane region" description="Helical" evidence="8">
    <location>
        <begin position="47"/>
        <end position="64"/>
    </location>
</feature>
<dbReference type="EMBL" id="JAHESF010000028">
    <property type="protein sequence ID" value="MBT1699658.1"/>
    <property type="molecule type" value="Genomic_DNA"/>
</dbReference>
<evidence type="ECO:0000256" key="1">
    <source>
        <dbReference type="ARBA" id="ARBA00004651"/>
    </source>
</evidence>
<dbReference type="InterPro" id="IPR001991">
    <property type="entry name" value="Na-dicarboxylate_symporter"/>
</dbReference>
<protein>
    <submittedName>
        <fullName evidence="9">C4-dicarboxylate transporter DctA</fullName>
    </submittedName>
</protein>
<dbReference type="InterPro" id="IPR036458">
    <property type="entry name" value="Na:dicarbo_symporter_sf"/>
</dbReference>
<evidence type="ECO:0000256" key="5">
    <source>
        <dbReference type="ARBA" id="ARBA00022847"/>
    </source>
</evidence>
<feature type="transmembrane region" description="Helical" evidence="8">
    <location>
        <begin position="203"/>
        <end position="225"/>
    </location>
</feature>
<keyword evidence="4 8" id="KW-0812">Transmembrane</keyword>
<dbReference type="NCBIfam" id="NF002461">
    <property type="entry name" value="PRK01663.1"/>
    <property type="match status" value="1"/>
</dbReference>
<evidence type="ECO:0000256" key="4">
    <source>
        <dbReference type="ARBA" id="ARBA00022692"/>
    </source>
</evidence>
<evidence type="ECO:0000256" key="2">
    <source>
        <dbReference type="ARBA" id="ARBA00022448"/>
    </source>
</evidence>
<evidence type="ECO:0000256" key="8">
    <source>
        <dbReference type="SAM" id="Phobius"/>
    </source>
</evidence>
<feature type="transmembrane region" description="Helical" evidence="8">
    <location>
        <begin position="173"/>
        <end position="197"/>
    </location>
</feature>
<dbReference type="GO" id="GO:0015138">
    <property type="term" value="F:fumarate transmembrane transporter activity"/>
    <property type="evidence" value="ECO:0007669"/>
    <property type="project" value="TreeGrafter"/>
</dbReference>
<dbReference type="SUPFAM" id="SSF118215">
    <property type="entry name" value="Proton glutamate symport protein"/>
    <property type="match status" value="1"/>
</dbReference>
<name>A0AAP2DQU5_9BACT</name>
<dbReference type="FunFam" id="1.10.3860.10:FF:000001">
    <property type="entry name" value="C4-dicarboxylate transport protein"/>
    <property type="match status" value="1"/>
</dbReference>
<feature type="transmembrane region" description="Helical" evidence="8">
    <location>
        <begin position="76"/>
        <end position="98"/>
    </location>
</feature>
<dbReference type="PANTHER" id="PTHR42865">
    <property type="entry name" value="PROTON/GLUTAMATE-ASPARTATE SYMPORTER"/>
    <property type="match status" value="1"/>
</dbReference>
<dbReference type="GO" id="GO:0005886">
    <property type="term" value="C:plasma membrane"/>
    <property type="evidence" value="ECO:0007669"/>
    <property type="project" value="UniProtKB-SubCell"/>
</dbReference>
<proteinExistence type="predicted"/>
<dbReference type="Proteomes" id="UP001319200">
    <property type="component" value="Unassembled WGS sequence"/>
</dbReference>
<evidence type="ECO:0000313" key="10">
    <source>
        <dbReference type="Proteomes" id="UP001319200"/>
    </source>
</evidence>
<evidence type="ECO:0000256" key="7">
    <source>
        <dbReference type="ARBA" id="ARBA00023136"/>
    </source>
</evidence>
<dbReference type="Gene3D" id="1.10.3860.10">
    <property type="entry name" value="Sodium:dicarboxylate symporter"/>
    <property type="match status" value="1"/>
</dbReference>